<evidence type="ECO:0000256" key="1">
    <source>
        <dbReference type="SAM" id="Phobius"/>
    </source>
</evidence>
<evidence type="ECO:0000313" key="4">
    <source>
        <dbReference type="Proteomes" id="UP000539313"/>
    </source>
</evidence>
<gene>
    <name evidence="3" type="ORF">HNR21_004628</name>
</gene>
<feature type="transmembrane region" description="Helical" evidence="1">
    <location>
        <begin position="122"/>
        <end position="146"/>
    </location>
</feature>
<keyword evidence="1" id="KW-1133">Transmembrane helix</keyword>
<name>A0A7W3RAD4_9ACTN</name>
<organism evidence="3 4">
    <name type="scientific">Thermomonospora cellulosilytica</name>
    <dbReference type="NCBI Taxonomy" id="1411118"/>
    <lineage>
        <taxon>Bacteria</taxon>
        <taxon>Bacillati</taxon>
        <taxon>Actinomycetota</taxon>
        <taxon>Actinomycetes</taxon>
        <taxon>Streptosporangiales</taxon>
        <taxon>Thermomonosporaceae</taxon>
        <taxon>Thermomonospora</taxon>
    </lineage>
</organism>
<dbReference type="InterPro" id="IPR021994">
    <property type="entry name" value="DUF3592"/>
</dbReference>
<dbReference type="Proteomes" id="UP000539313">
    <property type="component" value="Unassembled WGS sequence"/>
</dbReference>
<proteinExistence type="predicted"/>
<comment type="caution">
    <text evidence="3">The sequence shown here is derived from an EMBL/GenBank/DDBJ whole genome shotgun (WGS) entry which is preliminary data.</text>
</comment>
<dbReference type="EMBL" id="JACJII010000001">
    <property type="protein sequence ID" value="MBA9005746.1"/>
    <property type="molecule type" value="Genomic_DNA"/>
</dbReference>
<keyword evidence="1" id="KW-0812">Transmembrane</keyword>
<accession>A0A7W3RAD4</accession>
<protein>
    <recommendedName>
        <fullName evidence="2">DUF3592 domain-containing protein</fullName>
    </recommendedName>
</protein>
<keyword evidence="4" id="KW-1185">Reference proteome</keyword>
<dbReference type="AlphaFoldDB" id="A0A7W3RAD4"/>
<dbReference type="Pfam" id="PF12158">
    <property type="entry name" value="DUF3592"/>
    <property type="match status" value="1"/>
</dbReference>
<keyword evidence="1" id="KW-0472">Membrane</keyword>
<evidence type="ECO:0000313" key="3">
    <source>
        <dbReference type="EMBL" id="MBA9005746.1"/>
    </source>
</evidence>
<reference evidence="3 4" key="1">
    <citation type="submission" date="2020-08" db="EMBL/GenBank/DDBJ databases">
        <title>Sequencing the genomes of 1000 actinobacteria strains.</title>
        <authorList>
            <person name="Klenk H.-P."/>
        </authorList>
    </citation>
    <scope>NUCLEOTIDE SEQUENCE [LARGE SCALE GENOMIC DNA]</scope>
    <source>
        <strain evidence="3 4">DSM 45823</strain>
    </source>
</reference>
<evidence type="ECO:0000259" key="2">
    <source>
        <dbReference type="Pfam" id="PF12158"/>
    </source>
</evidence>
<dbReference type="RefSeq" id="WP_182706837.1">
    <property type="nucleotide sequence ID" value="NZ_JACJII010000001.1"/>
</dbReference>
<feature type="transmembrane region" description="Helical" evidence="1">
    <location>
        <begin position="15"/>
        <end position="36"/>
    </location>
</feature>
<sequence length="147" mass="15664">MIETLASANQGEAPVALVALGTPGLIFAVGAVLVVWETLSDMRLDRVAVLAPDPGEVVREEHTRGERRQIISHIRFTTLEGEEVVARIVTGRSVSRLGRGLRVKYDPADPGRAALVREPSHGLSIVVALVFGGLAALFLGVLLIVLL</sequence>
<feature type="domain" description="DUF3592" evidence="2">
    <location>
        <begin position="54"/>
        <end position="118"/>
    </location>
</feature>